<feature type="transmembrane region" description="Helical" evidence="3">
    <location>
        <begin position="98"/>
        <end position="117"/>
    </location>
</feature>
<name>A0ABU0S5G2_9HYPH</name>
<dbReference type="Proteomes" id="UP001237780">
    <property type="component" value="Unassembled WGS sequence"/>
</dbReference>
<keyword evidence="1 2" id="KW-0808">Transferase</keyword>
<dbReference type="RefSeq" id="WP_307275468.1">
    <property type="nucleotide sequence ID" value="NZ_JAUSZT010000001.1"/>
</dbReference>
<evidence type="ECO:0000256" key="2">
    <source>
        <dbReference type="RuleBase" id="RU003750"/>
    </source>
</evidence>
<evidence type="ECO:0000256" key="1">
    <source>
        <dbReference type="ARBA" id="ARBA00022679"/>
    </source>
</evidence>
<dbReference type="InterPro" id="IPR000462">
    <property type="entry name" value="CDP-OH_P_trans"/>
</dbReference>
<keyword evidence="3" id="KW-1133">Transmembrane helix</keyword>
<keyword evidence="5" id="KW-1185">Reference proteome</keyword>
<evidence type="ECO:0000313" key="5">
    <source>
        <dbReference type="Proteomes" id="UP001237780"/>
    </source>
</evidence>
<dbReference type="Pfam" id="PF01066">
    <property type="entry name" value="CDP-OH_P_transf"/>
    <property type="match status" value="1"/>
</dbReference>
<proteinExistence type="inferred from homology"/>
<evidence type="ECO:0000313" key="4">
    <source>
        <dbReference type="EMBL" id="MDQ0994943.1"/>
    </source>
</evidence>
<dbReference type="Gene3D" id="1.20.120.1760">
    <property type="match status" value="1"/>
</dbReference>
<feature type="transmembrane region" description="Helical" evidence="3">
    <location>
        <begin position="161"/>
        <end position="181"/>
    </location>
</feature>
<keyword evidence="3" id="KW-0472">Membrane</keyword>
<dbReference type="InterPro" id="IPR043130">
    <property type="entry name" value="CDP-OH_PTrfase_TM_dom"/>
</dbReference>
<dbReference type="EMBL" id="JAUSZT010000001">
    <property type="protein sequence ID" value="MDQ0994943.1"/>
    <property type="molecule type" value="Genomic_DNA"/>
</dbReference>
<reference evidence="4 5" key="1">
    <citation type="submission" date="2023-07" db="EMBL/GenBank/DDBJ databases">
        <title>Comparative genomics of wheat-associated soil bacteria to identify genetic determinants of phenazine resistance.</title>
        <authorList>
            <person name="Mouncey N."/>
        </authorList>
    </citation>
    <scope>NUCLEOTIDE SEQUENCE [LARGE SCALE GENOMIC DNA]</scope>
    <source>
        <strain evidence="4 5">W4I11</strain>
    </source>
</reference>
<feature type="transmembrane region" description="Helical" evidence="3">
    <location>
        <begin position="67"/>
        <end position="86"/>
    </location>
</feature>
<dbReference type="InterPro" id="IPR048254">
    <property type="entry name" value="CDP_ALCOHOL_P_TRANSF_CS"/>
</dbReference>
<feature type="transmembrane region" description="Helical" evidence="3">
    <location>
        <begin position="217"/>
        <end position="236"/>
    </location>
</feature>
<organism evidence="4 5">
    <name type="scientific">Phyllobacterium ifriqiyense</name>
    <dbReference type="NCBI Taxonomy" id="314238"/>
    <lineage>
        <taxon>Bacteria</taxon>
        <taxon>Pseudomonadati</taxon>
        <taxon>Pseudomonadota</taxon>
        <taxon>Alphaproteobacteria</taxon>
        <taxon>Hyphomicrobiales</taxon>
        <taxon>Phyllobacteriaceae</taxon>
        <taxon>Phyllobacterium</taxon>
    </lineage>
</organism>
<keyword evidence="3" id="KW-0812">Transmembrane</keyword>
<comment type="similarity">
    <text evidence="2">Belongs to the CDP-alcohol phosphatidyltransferase class-I family.</text>
</comment>
<dbReference type="PROSITE" id="PS00379">
    <property type="entry name" value="CDP_ALCOHOL_P_TRANSF"/>
    <property type="match status" value="1"/>
</dbReference>
<feature type="transmembrane region" description="Helical" evidence="3">
    <location>
        <begin position="42"/>
        <end position="61"/>
    </location>
</feature>
<comment type="caution">
    <text evidence="4">The sequence shown here is derived from an EMBL/GenBank/DDBJ whole genome shotgun (WGS) entry which is preliminary data.</text>
</comment>
<protein>
    <submittedName>
        <fullName evidence="4">Phosphatidylglycerophosphate synthase</fullName>
    </submittedName>
</protein>
<gene>
    <name evidence="4" type="ORF">QFZ34_000120</name>
</gene>
<sequence>MTILSEDSFQKTYHGNDKLPKTLGVAHSVNPAQFPQLLRSTIITLMLVGSFVAGTSIWLVFNSDLDWTFCLFAIAAYVFSGTLVLTKLKTHPYAHFGAANAITTIRAGISCLIGGALFEAEWLMESRMILALLGIAAVALCLDGIDGYIARRSRMNSEFGARYDMEVDAALILCLSILAFLFGKAGWWVMIIGGMRYVFVAAQYLDGRLRGALMPSLRRQAICVLQIVSLGIILFAGHSTAHFNGNCSA</sequence>
<accession>A0ABU0S5G2</accession>
<evidence type="ECO:0000256" key="3">
    <source>
        <dbReference type="SAM" id="Phobius"/>
    </source>
</evidence>
<feature type="transmembrane region" description="Helical" evidence="3">
    <location>
        <begin position="129"/>
        <end position="149"/>
    </location>
</feature>